<protein>
    <submittedName>
        <fullName evidence="7">High-affinity Fe2+/Pb2+ permease</fullName>
    </submittedName>
</protein>
<comment type="similarity">
    <text evidence="2">Belongs to the oxidase-dependent Fe transporter (OFeT) (TC 9.A.10.1) family.</text>
</comment>
<keyword evidence="4 6" id="KW-1133">Transmembrane helix</keyword>
<accession>A0A4Q2EI30</accession>
<comment type="caution">
    <text evidence="7">The sequence shown here is derived from an EMBL/GenBank/DDBJ whole genome shotgun (WGS) entry which is preliminary data.</text>
</comment>
<feature type="transmembrane region" description="Helical" evidence="6">
    <location>
        <begin position="108"/>
        <end position="126"/>
    </location>
</feature>
<evidence type="ECO:0000256" key="3">
    <source>
        <dbReference type="ARBA" id="ARBA00022692"/>
    </source>
</evidence>
<dbReference type="PANTHER" id="PTHR31632:SF2">
    <property type="entry name" value="PLASMA MEMBRANE IRON PERMEASE"/>
    <property type="match status" value="1"/>
</dbReference>
<dbReference type="GO" id="GO:0015093">
    <property type="term" value="F:ferrous iron transmembrane transporter activity"/>
    <property type="evidence" value="ECO:0007669"/>
    <property type="project" value="TreeGrafter"/>
</dbReference>
<dbReference type="Pfam" id="PF03239">
    <property type="entry name" value="FTR1"/>
    <property type="match status" value="1"/>
</dbReference>
<keyword evidence="8" id="KW-1185">Reference proteome</keyword>
<dbReference type="RefSeq" id="WP_129458045.1">
    <property type="nucleotide sequence ID" value="NZ_PPCV01000002.1"/>
</dbReference>
<dbReference type="OrthoDB" id="7260758at2"/>
<feature type="transmembrane region" description="Helical" evidence="6">
    <location>
        <begin position="6"/>
        <end position="26"/>
    </location>
</feature>
<sequence length="307" mass="32141">MLGAFLIGLREGLEAALVVGILVSYLTKLGRRDVLHRLWIGVGLAIALSLGIGALLTFGSYALTTQGQELIGGLLSLAAVALVTWMIFWMQRAARNLKKTLEGELDRALAQGSLWGIVIVGFVSVTREGIETALLLWSMVESAGSAPQAIVGALLGLTISVLLGWAIARGMVRLNLSTFFTWTGALLIVVAAGVLAYGLHDLQEAGVVPGPFSALATLDPATGAVGVGLEGFPFGYAFDVSTIIAPGGTLATLLQATVGFMPEMTWIQVIAWALYLAVVFSIFFSRMTAGRPRPSTEPSPSPAQGAS</sequence>
<dbReference type="PANTHER" id="PTHR31632">
    <property type="entry name" value="IRON TRANSPORTER FTH1"/>
    <property type="match status" value="1"/>
</dbReference>
<dbReference type="AlphaFoldDB" id="A0A4Q2EI30"/>
<proteinExistence type="inferred from homology"/>
<feature type="transmembrane region" description="Helical" evidence="6">
    <location>
        <begin position="38"/>
        <end position="58"/>
    </location>
</feature>
<feature type="transmembrane region" description="Helical" evidence="6">
    <location>
        <begin position="146"/>
        <end position="167"/>
    </location>
</feature>
<evidence type="ECO:0000256" key="4">
    <source>
        <dbReference type="ARBA" id="ARBA00022989"/>
    </source>
</evidence>
<evidence type="ECO:0000256" key="5">
    <source>
        <dbReference type="ARBA" id="ARBA00023136"/>
    </source>
</evidence>
<feature type="transmembrane region" description="Helical" evidence="6">
    <location>
        <begin position="70"/>
        <end position="88"/>
    </location>
</feature>
<gene>
    <name evidence="7" type="ORF">C1706_04680</name>
</gene>
<dbReference type="EMBL" id="PPCV01000002">
    <property type="protein sequence ID" value="RXW33141.1"/>
    <property type="molecule type" value="Genomic_DNA"/>
</dbReference>
<feature type="transmembrane region" description="Helical" evidence="6">
    <location>
        <begin position="266"/>
        <end position="284"/>
    </location>
</feature>
<evidence type="ECO:0000313" key="8">
    <source>
        <dbReference type="Proteomes" id="UP000290624"/>
    </source>
</evidence>
<reference evidence="7 8" key="1">
    <citation type="submission" date="2018-01" db="EMBL/GenBank/DDBJ databases">
        <title>Lactibacter flavus gen. nov., sp. nov., a novel bacterium of the family Propionibacteriaceae isolated from raw milk and dairy products.</title>
        <authorList>
            <person name="Wenning M."/>
            <person name="Breitenwieser F."/>
            <person name="Huptas C."/>
            <person name="von Neubeck M."/>
            <person name="Busse H.-J."/>
            <person name="Scherer S."/>
        </authorList>
    </citation>
    <scope>NUCLEOTIDE SEQUENCE [LARGE SCALE GENOMIC DNA]</scope>
    <source>
        <strain evidence="7 8">VG341</strain>
    </source>
</reference>
<evidence type="ECO:0000256" key="1">
    <source>
        <dbReference type="ARBA" id="ARBA00004141"/>
    </source>
</evidence>
<organism evidence="7 8">
    <name type="scientific">Propioniciclava flava</name>
    <dbReference type="NCBI Taxonomy" id="2072026"/>
    <lineage>
        <taxon>Bacteria</taxon>
        <taxon>Bacillati</taxon>
        <taxon>Actinomycetota</taxon>
        <taxon>Actinomycetes</taxon>
        <taxon>Propionibacteriales</taxon>
        <taxon>Propionibacteriaceae</taxon>
        <taxon>Propioniciclava</taxon>
    </lineage>
</organism>
<dbReference type="Proteomes" id="UP000290624">
    <property type="component" value="Unassembled WGS sequence"/>
</dbReference>
<dbReference type="NCBIfam" id="NF041756">
    <property type="entry name" value="EfeU"/>
    <property type="match status" value="1"/>
</dbReference>
<keyword evidence="5 6" id="KW-0472">Membrane</keyword>
<evidence type="ECO:0000256" key="6">
    <source>
        <dbReference type="SAM" id="Phobius"/>
    </source>
</evidence>
<evidence type="ECO:0000256" key="2">
    <source>
        <dbReference type="ARBA" id="ARBA00008333"/>
    </source>
</evidence>
<name>A0A4Q2EI30_9ACTN</name>
<dbReference type="InterPro" id="IPR004923">
    <property type="entry name" value="FTR1/Fip1/EfeU"/>
</dbReference>
<comment type="subcellular location">
    <subcellularLocation>
        <location evidence="1">Membrane</location>
        <topology evidence="1">Multi-pass membrane protein</topology>
    </subcellularLocation>
</comment>
<keyword evidence="3 6" id="KW-0812">Transmembrane</keyword>
<evidence type="ECO:0000313" key="7">
    <source>
        <dbReference type="EMBL" id="RXW33141.1"/>
    </source>
</evidence>
<dbReference type="GO" id="GO:0033573">
    <property type="term" value="C:high-affinity iron permease complex"/>
    <property type="evidence" value="ECO:0007669"/>
    <property type="project" value="InterPro"/>
</dbReference>
<feature type="transmembrane region" description="Helical" evidence="6">
    <location>
        <begin position="179"/>
        <end position="199"/>
    </location>
</feature>